<name>A0ABR2VJM5_9FUNG</name>
<evidence type="ECO:0000313" key="3">
    <source>
        <dbReference type="Proteomes" id="UP001479436"/>
    </source>
</evidence>
<accession>A0ABR2VJM5</accession>
<organism evidence="2 3">
    <name type="scientific">Basidiobolus ranarum</name>
    <dbReference type="NCBI Taxonomy" id="34480"/>
    <lineage>
        <taxon>Eukaryota</taxon>
        <taxon>Fungi</taxon>
        <taxon>Fungi incertae sedis</taxon>
        <taxon>Zoopagomycota</taxon>
        <taxon>Entomophthoromycotina</taxon>
        <taxon>Basidiobolomycetes</taxon>
        <taxon>Basidiobolales</taxon>
        <taxon>Basidiobolaceae</taxon>
        <taxon>Basidiobolus</taxon>
    </lineage>
</organism>
<reference evidence="2 3" key="1">
    <citation type="submission" date="2023-04" db="EMBL/GenBank/DDBJ databases">
        <title>Genome of Basidiobolus ranarum AG-B5.</title>
        <authorList>
            <person name="Stajich J.E."/>
            <person name="Carter-House D."/>
            <person name="Gryganskyi A."/>
        </authorList>
    </citation>
    <scope>NUCLEOTIDE SEQUENCE [LARGE SCALE GENOMIC DNA]</scope>
    <source>
        <strain evidence="2 3">AG-B5</strain>
    </source>
</reference>
<sequence>MHRLTAFSSLSENVIGCVNQPASQSSALATSNSSSTTAGSNSSPAAVLPTSSNAISNSSASQSSSDTVSPTHTEAAPSSVIPQPSNSQGLCTTGASKCVGSDNYTQCNFGKWLAPTACPIGTTCQDISGAAVCSHKRDGPAVTTLPGQPVLTNNLDFTVEDATCFYDGVGARYHYTQNGITAVNQCSNGSICKQDGSNIKCLIVRPLPNHIAVDGSTICVKGSIAPYWTFTNYDHDPKKLGPGVWKLQQCALGTVCVNSEHPSEKGYFINPCMNEPSCESTPKCILPGSSPDSFVCVNKKLKRNSCSSGNVCNEVNEMISCTIPTSSSSISSTITSNAQSSAPSTSSSTSVASSSAPSVSSTSPLVSSSAPVTSSSATLITSILLL</sequence>
<keyword evidence="3" id="KW-1185">Reference proteome</keyword>
<dbReference type="Proteomes" id="UP001479436">
    <property type="component" value="Unassembled WGS sequence"/>
</dbReference>
<evidence type="ECO:0000313" key="2">
    <source>
        <dbReference type="EMBL" id="KAK9663756.1"/>
    </source>
</evidence>
<gene>
    <name evidence="2" type="ORF">K7432_017957</name>
</gene>
<comment type="caution">
    <text evidence="2">The sequence shown here is derived from an EMBL/GenBank/DDBJ whole genome shotgun (WGS) entry which is preliminary data.</text>
</comment>
<feature type="compositionally biased region" description="Low complexity" evidence="1">
    <location>
        <begin position="28"/>
        <end position="65"/>
    </location>
</feature>
<feature type="region of interest" description="Disordered" evidence="1">
    <location>
        <begin position="28"/>
        <end position="86"/>
    </location>
</feature>
<proteinExistence type="predicted"/>
<dbReference type="EMBL" id="JASJQH010011619">
    <property type="protein sequence ID" value="KAK9663756.1"/>
    <property type="molecule type" value="Genomic_DNA"/>
</dbReference>
<protein>
    <submittedName>
        <fullName evidence="2">Uncharacterized protein</fullName>
    </submittedName>
</protein>
<evidence type="ECO:0000256" key="1">
    <source>
        <dbReference type="SAM" id="MobiDB-lite"/>
    </source>
</evidence>
<feature type="region of interest" description="Disordered" evidence="1">
    <location>
        <begin position="334"/>
        <end position="371"/>
    </location>
</feature>